<organism evidence="2 3">
    <name type="scientific">Drosophila gunungcola</name>
    <name type="common">fruit fly</name>
    <dbReference type="NCBI Taxonomy" id="103775"/>
    <lineage>
        <taxon>Eukaryota</taxon>
        <taxon>Metazoa</taxon>
        <taxon>Ecdysozoa</taxon>
        <taxon>Arthropoda</taxon>
        <taxon>Hexapoda</taxon>
        <taxon>Insecta</taxon>
        <taxon>Pterygota</taxon>
        <taxon>Neoptera</taxon>
        <taxon>Endopterygota</taxon>
        <taxon>Diptera</taxon>
        <taxon>Brachycera</taxon>
        <taxon>Muscomorpha</taxon>
        <taxon>Ephydroidea</taxon>
        <taxon>Drosophilidae</taxon>
        <taxon>Drosophila</taxon>
        <taxon>Sophophora</taxon>
    </lineage>
</organism>
<dbReference type="AlphaFoldDB" id="A0A9Q0BLU8"/>
<accession>A0A9Q0BLU8</accession>
<feature type="region of interest" description="Disordered" evidence="1">
    <location>
        <begin position="134"/>
        <end position="185"/>
    </location>
</feature>
<feature type="region of interest" description="Disordered" evidence="1">
    <location>
        <begin position="213"/>
        <end position="235"/>
    </location>
</feature>
<evidence type="ECO:0000256" key="1">
    <source>
        <dbReference type="SAM" id="MobiDB-lite"/>
    </source>
</evidence>
<evidence type="ECO:0000313" key="2">
    <source>
        <dbReference type="EMBL" id="KAI8036199.1"/>
    </source>
</evidence>
<dbReference type="EMBL" id="JAMKOV010000022">
    <property type="protein sequence ID" value="KAI8036199.1"/>
    <property type="molecule type" value="Genomic_DNA"/>
</dbReference>
<protein>
    <submittedName>
        <fullName evidence="2">Uncharacterized protein</fullName>
    </submittedName>
</protein>
<evidence type="ECO:0000313" key="3">
    <source>
        <dbReference type="Proteomes" id="UP001059596"/>
    </source>
</evidence>
<feature type="compositionally biased region" description="Polar residues" evidence="1">
    <location>
        <begin position="219"/>
        <end position="235"/>
    </location>
</feature>
<gene>
    <name evidence="2" type="ORF">M5D96_011059</name>
</gene>
<reference evidence="2" key="1">
    <citation type="journal article" date="2023" name="Genome Biol. Evol.">
        <title>Long-read-based Genome Assembly of Drosophila gunungcola Reveals Fewer Chemosensory Genes in Flower-breeding Species.</title>
        <authorList>
            <person name="Negi A."/>
            <person name="Liao B.Y."/>
            <person name="Yeh S.D."/>
        </authorList>
    </citation>
    <scope>NUCLEOTIDE SEQUENCE</scope>
    <source>
        <strain evidence="2">Sukarami</strain>
    </source>
</reference>
<name>A0A9Q0BLU8_9MUSC</name>
<comment type="caution">
    <text evidence="2">The sequence shown here is derived from an EMBL/GenBank/DDBJ whole genome shotgun (WGS) entry which is preliminary data.</text>
</comment>
<dbReference type="Proteomes" id="UP001059596">
    <property type="component" value="Unassembled WGS sequence"/>
</dbReference>
<sequence length="235" mass="26250">MSQFRDNSWIVVKALAMAPKQATSTATSIATSMLVISNFHSPAMTMTTMPPAHFVIVFHEHQHQHQHQQQSYLQRRQVYLSDTPNNGQGTEQNCSHFSAVGKYSNALMETQKLANARSYGVLKSLRSSARYAKQKSKSAINLNGHLKKQQKLEEDQAGNGNGNGKKKQDKKRKLRQSLSEDQDPIYANVDEVIPIHPEPATEVNALMGNAQVRGPNPEPRTQIQFSSSPRSICIR</sequence>
<keyword evidence="3" id="KW-1185">Reference proteome</keyword>
<proteinExistence type="predicted"/>
<feature type="compositionally biased region" description="Basic residues" evidence="1">
    <location>
        <begin position="164"/>
        <end position="175"/>
    </location>
</feature>